<keyword evidence="1" id="KW-0378">Hydrolase</keyword>
<reference evidence="4" key="2">
    <citation type="submission" date="2025-08" db="UniProtKB">
        <authorList>
            <consortium name="Ensembl"/>
        </authorList>
    </citation>
    <scope>IDENTIFICATION</scope>
</reference>
<evidence type="ECO:0000313" key="4">
    <source>
        <dbReference type="Ensembl" id="ENSBGRP00000034873.1"/>
    </source>
</evidence>
<dbReference type="Proteomes" id="UP000694520">
    <property type="component" value="Chromosome 14"/>
</dbReference>
<dbReference type="InterPro" id="IPR013094">
    <property type="entry name" value="AB_hydrolase_3"/>
</dbReference>
<proteinExistence type="predicted"/>
<sequence>MNCRTEAGREVRPWARVPGTDRRCCPAPARSGPRLDHATRTVYPTGSKWTNSPPHRPPVPGTRGNPILFPLPLPHPGARPTTRGPRSERLSSGRCRVGRRVAAPPQRRREGAARQRDARAGTGVGRRRATSWGPSDLKKPFPLFPELPLTYSSLVNYTANLQQLACVASVGVGLWVFSNHFLTTDIPAAISHPLRLRVLNCILQLLITWGLIFEKLRICSMPQFVRFVHDLLPLKKHPDVVVKDLRFGTIPVKLYQPKAPASGLRPGIVFYHGGGGILGSLKTYHGICCNLCKKSDAVVLAVGYRMLPKHRFPVILTDCMVGTMHFLKSLDTYGVDPARVIVCGDSVGGSVATVLCQKFVDRSDLPKIRAQILIYSALQGLNFQSPSHQQNKNIPLLNHNLAFYCWCGYLDISPSWISTVLKGAHLPAEVWEKYRKWLSAENIPDKFKKRGYLPMSREPLNEAAYLETKITLDVVNSPLIADDEVVSRLPEACIVSCEYDILRDDSLLYKKRLEDLGVRVTWHHMEDGFHGVLTTADMSFFYFPCSSRILDAVAHFIKGL</sequence>
<feature type="region of interest" description="Disordered" evidence="2">
    <location>
        <begin position="25"/>
        <end position="133"/>
    </location>
</feature>
<evidence type="ECO:0000256" key="2">
    <source>
        <dbReference type="SAM" id="MobiDB-lite"/>
    </source>
</evidence>
<dbReference type="GeneTree" id="ENSGT00940000162160"/>
<dbReference type="InterPro" id="IPR050300">
    <property type="entry name" value="GDXG_lipolytic_enzyme"/>
</dbReference>
<accession>A0A8B9YKS8</accession>
<feature type="domain" description="Alpha/beta hydrolase fold-3" evidence="3">
    <location>
        <begin position="268"/>
        <end position="411"/>
    </location>
</feature>
<reference evidence="4" key="1">
    <citation type="submission" date="2019-05" db="EMBL/GenBank/DDBJ databases">
        <authorList>
            <person name="Zhang S."/>
            <person name="Liu J."/>
        </authorList>
    </citation>
    <scope>NUCLEOTIDE SEQUENCE [LARGE SCALE GENOMIC DNA]</scope>
</reference>
<dbReference type="InterPro" id="IPR029058">
    <property type="entry name" value="AB_hydrolase_fold"/>
</dbReference>
<feature type="compositionally biased region" description="Basic and acidic residues" evidence="2">
    <location>
        <begin position="107"/>
        <end position="119"/>
    </location>
</feature>
<evidence type="ECO:0000256" key="1">
    <source>
        <dbReference type="ARBA" id="ARBA00022801"/>
    </source>
</evidence>
<evidence type="ECO:0000313" key="5">
    <source>
        <dbReference type="Proteomes" id="UP000694520"/>
    </source>
</evidence>
<name>A0A8B9YKS8_BOSMU</name>
<evidence type="ECO:0000259" key="3">
    <source>
        <dbReference type="Pfam" id="PF07859"/>
    </source>
</evidence>
<dbReference type="Ensembl" id="ENSBGRT00000040314.1">
    <property type="protein sequence ID" value="ENSBGRP00000034873.1"/>
    <property type="gene ID" value="ENSBGRG00000021790.1"/>
</dbReference>
<dbReference type="Gene3D" id="3.40.50.1820">
    <property type="entry name" value="alpha/beta hydrolase"/>
    <property type="match status" value="1"/>
</dbReference>
<dbReference type="AlphaFoldDB" id="A0A8B9YKS8"/>
<dbReference type="GO" id="GO:0016787">
    <property type="term" value="F:hydrolase activity"/>
    <property type="evidence" value="ECO:0007669"/>
    <property type="project" value="UniProtKB-KW"/>
</dbReference>
<organism evidence="4 5">
    <name type="scientific">Bos mutus grunniens</name>
    <name type="common">Wild yak</name>
    <name type="synonym">Bos grunniens</name>
    <dbReference type="NCBI Taxonomy" id="30521"/>
    <lineage>
        <taxon>Eukaryota</taxon>
        <taxon>Metazoa</taxon>
        <taxon>Chordata</taxon>
        <taxon>Craniata</taxon>
        <taxon>Vertebrata</taxon>
        <taxon>Euteleostomi</taxon>
        <taxon>Mammalia</taxon>
        <taxon>Eutheria</taxon>
        <taxon>Laurasiatheria</taxon>
        <taxon>Artiodactyla</taxon>
        <taxon>Ruminantia</taxon>
        <taxon>Pecora</taxon>
        <taxon>Bovidae</taxon>
        <taxon>Bovinae</taxon>
        <taxon>Bos</taxon>
    </lineage>
</organism>
<dbReference type="SUPFAM" id="SSF53474">
    <property type="entry name" value="alpha/beta-Hydrolases"/>
    <property type="match status" value="1"/>
</dbReference>
<reference evidence="4" key="3">
    <citation type="submission" date="2025-09" db="UniProtKB">
        <authorList>
            <consortium name="Ensembl"/>
        </authorList>
    </citation>
    <scope>IDENTIFICATION</scope>
</reference>
<protein>
    <recommendedName>
        <fullName evidence="3">Alpha/beta hydrolase fold-3 domain-containing protein</fullName>
    </recommendedName>
</protein>
<keyword evidence="5" id="KW-1185">Reference proteome</keyword>
<dbReference type="PANTHER" id="PTHR48081">
    <property type="entry name" value="AB HYDROLASE SUPERFAMILY PROTEIN C4A8.06C"/>
    <property type="match status" value="1"/>
</dbReference>
<dbReference type="PANTHER" id="PTHR48081:SF32">
    <property type="entry name" value="ALPHA_BETA HYDROLASE FOLD-3 DOMAIN-CONTAINING PROTEIN"/>
    <property type="match status" value="1"/>
</dbReference>
<feature type="compositionally biased region" description="Polar residues" evidence="2">
    <location>
        <begin position="42"/>
        <end position="53"/>
    </location>
</feature>
<dbReference type="Pfam" id="PF07859">
    <property type="entry name" value="Abhydrolase_3"/>
    <property type="match status" value="2"/>
</dbReference>
<feature type="domain" description="Alpha/beta hydrolase fold-3" evidence="3">
    <location>
        <begin position="462"/>
        <end position="533"/>
    </location>
</feature>